<evidence type="ECO:0000256" key="5">
    <source>
        <dbReference type="ARBA" id="ARBA00022741"/>
    </source>
</evidence>
<comment type="caution">
    <text evidence="12">The sequence shown here is derived from an EMBL/GenBank/DDBJ whole genome shotgun (WGS) entry which is preliminary data.</text>
</comment>
<feature type="binding site" evidence="10">
    <location>
        <position position="122"/>
    </location>
    <ligand>
        <name>K(+)</name>
        <dbReference type="ChEBI" id="CHEBI:29103"/>
    </ligand>
</feature>
<reference evidence="12 13" key="1">
    <citation type="submission" date="2015-06" db="EMBL/GenBank/DDBJ databases">
        <title>Draft genome sequence of the purine-degrading Clostridium cylindrosporum HC-1 (DSM 605).</title>
        <authorList>
            <person name="Poehlein A."/>
            <person name="Schiel-Bengelsdorf B."/>
            <person name="Bengelsdorf F."/>
            <person name="Daniel R."/>
            <person name="Duerre P."/>
        </authorList>
    </citation>
    <scope>NUCLEOTIDE SEQUENCE [LARGE SCALE GENOMIC DNA]</scope>
    <source>
        <strain evidence="12 13">DSM 605</strain>
    </source>
</reference>
<gene>
    <name evidence="12" type="primary">nnr</name>
    <name evidence="10" type="synonym">nnrE</name>
    <name evidence="12" type="ORF">CLCY_6c01130</name>
</gene>
<evidence type="ECO:0000256" key="7">
    <source>
        <dbReference type="ARBA" id="ARBA00022958"/>
    </source>
</evidence>
<dbReference type="InterPro" id="IPR004443">
    <property type="entry name" value="YjeF_N_dom"/>
</dbReference>
<evidence type="ECO:0000256" key="8">
    <source>
        <dbReference type="ARBA" id="ARBA00023027"/>
    </source>
</evidence>
<dbReference type="PANTHER" id="PTHR13232:SF10">
    <property type="entry name" value="NAD(P)H-HYDRATE EPIMERASE"/>
    <property type="match status" value="1"/>
</dbReference>
<dbReference type="InterPro" id="IPR036652">
    <property type="entry name" value="YjeF_N_dom_sf"/>
</dbReference>
<dbReference type="GO" id="GO:0046872">
    <property type="term" value="F:metal ion binding"/>
    <property type="evidence" value="ECO:0007669"/>
    <property type="project" value="UniProtKB-KW"/>
</dbReference>
<comment type="similarity">
    <text evidence="10">Belongs to the NnrE/AIBP family.</text>
</comment>
<dbReference type="EMBL" id="LFVU01000002">
    <property type="protein sequence ID" value="KMT23232.1"/>
    <property type="molecule type" value="Genomic_DNA"/>
</dbReference>
<organism evidence="12 13">
    <name type="scientific">Clostridium cylindrosporum DSM 605</name>
    <dbReference type="NCBI Taxonomy" id="1121307"/>
    <lineage>
        <taxon>Bacteria</taxon>
        <taxon>Bacillati</taxon>
        <taxon>Bacillota</taxon>
        <taxon>Clostridia</taxon>
        <taxon>Eubacteriales</taxon>
        <taxon>Clostridiaceae</taxon>
        <taxon>Clostridium</taxon>
    </lineage>
</organism>
<evidence type="ECO:0000259" key="11">
    <source>
        <dbReference type="PROSITE" id="PS51385"/>
    </source>
</evidence>
<evidence type="ECO:0000256" key="3">
    <source>
        <dbReference type="ARBA" id="ARBA00012228"/>
    </source>
</evidence>
<feature type="binding site" evidence="10">
    <location>
        <begin position="126"/>
        <end position="132"/>
    </location>
    <ligand>
        <name>(6S)-NADPHX</name>
        <dbReference type="ChEBI" id="CHEBI:64076"/>
    </ligand>
</feature>
<dbReference type="NCBIfam" id="TIGR00197">
    <property type="entry name" value="yjeF_nterm"/>
    <property type="match status" value="1"/>
</dbReference>
<feature type="binding site" evidence="10">
    <location>
        <begin position="51"/>
        <end position="55"/>
    </location>
    <ligand>
        <name>(6S)-NADPHX</name>
        <dbReference type="ChEBI" id="CHEBI:64076"/>
    </ligand>
</feature>
<evidence type="ECO:0000313" key="13">
    <source>
        <dbReference type="Proteomes" id="UP000036756"/>
    </source>
</evidence>
<keyword evidence="13" id="KW-1185">Reference proteome</keyword>
<keyword evidence="7 10" id="KW-0630">Potassium</keyword>
<evidence type="ECO:0000256" key="2">
    <source>
        <dbReference type="ARBA" id="ARBA00000909"/>
    </source>
</evidence>
<dbReference type="STRING" id="1121307.CLCY_6c01130"/>
<dbReference type="Pfam" id="PF03853">
    <property type="entry name" value="YjeF_N"/>
    <property type="match status" value="1"/>
</dbReference>
<accession>A0A0J8DBK7</accession>
<evidence type="ECO:0000256" key="6">
    <source>
        <dbReference type="ARBA" id="ARBA00022857"/>
    </source>
</evidence>
<evidence type="ECO:0000256" key="4">
    <source>
        <dbReference type="ARBA" id="ARBA00022723"/>
    </source>
</evidence>
<feature type="binding site" evidence="10">
    <location>
        <position position="158"/>
    </location>
    <ligand>
        <name>K(+)</name>
        <dbReference type="ChEBI" id="CHEBI:29103"/>
    </ligand>
</feature>
<dbReference type="HAMAP" id="MF_01966">
    <property type="entry name" value="NADHX_epimerase"/>
    <property type="match status" value="1"/>
</dbReference>
<keyword evidence="8 10" id="KW-0520">NAD</keyword>
<evidence type="ECO:0000313" key="12">
    <source>
        <dbReference type="EMBL" id="KMT23232.1"/>
    </source>
</evidence>
<evidence type="ECO:0000256" key="9">
    <source>
        <dbReference type="ARBA" id="ARBA00023235"/>
    </source>
</evidence>
<dbReference type="EC" id="5.1.99.6" evidence="3 10"/>
<dbReference type="PATRIC" id="fig|1121307.3.peg.2246"/>
<sequence length="220" mass="24468">MYLNSEDVKYMDEVAEKEYGIPPLTLMENAAVSCLKHIEGDNFIIICGVGNNGGDGLVIGRHLKLKGKNVKVYILGDMDLASNAFRTNYAFIQYSGMEIYNINDNFERVESDLKRDDLVIIDSLYGVGLKDKVREDSEKLINIINASNNKVISIDIPSGMECNTGETNGCCIKANKTITFEAMKAAFKNEATQEYTGDIIVEKIGIPKEIIDKIKSNKSY</sequence>
<dbReference type="Gene3D" id="3.40.50.10260">
    <property type="entry name" value="YjeF N-terminal domain"/>
    <property type="match status" value="1"/>
</dbReference>
<dbReference type="GO" id="GO:0000166">
    <property type="term" value="F:nucleotide binding"/>
    <property type="evidence" value="ECO:0007669"/>
    <property type="project" value="UniProtKB-KW"/>
</dbReference>
<proteinExistence type="inferred from homology"/>
<dbReference type="RefSeq" id="WP_048569309.1">
    <property type="nucleotide sequence ID" value="NZ_LFVU01000002.1"/>
</dbReference>
<dbReference type="SUPFAM" id="SSF64153">
    <property type="entry name" value="YjeF N-terminal domain-like"/>
    <property type="match status" value="1"/>
</dbReference>
<comment type="catalytic activity">
    <reaction evidence="2 10">
        <text>(6R)-NADPHX = (6S)-NADPHX</text>
        <dbReference type="Rhea" id="RHEA:32227"/>
        <dbReference type="ChEBI" id="CHEBI:64076"/>
        <dbReference type="ChEBI" id="CHEBI:64077"/>
        <dbReference type="EC" id="5.1.99.6"/>
    </reaction>
</comment>
<keyword evidence="5 10" id="KW-0547">Nucleotide-binding</keyword>
<dbReference type="Proteomes" id="UP000036756">
    <property type="component" value="Unassembled WGS sequence"/>
</dbReference>
<name>A0A0J8DBK7_CLOCY</name>
<keyword evidence="4 10" id="KW-0479">Metal-binding</keyword>
<keyword evidence="6 10" id="KW-0521">NADP</keyword>
<dbReference type="PANTHER" id="PTHR13232">
    <property type="entry name" value="NAD(P)H-HYDRATE EPIMERASE"/>
    <property type="match status" value="1"/>
</dbReference>
<feature type="binding site" evidence="10">
    <location>
        <position position="155"/>
    </location>
    <ligand>
        <name>(6S)-NADPHX</name>
        <dbReference type="ChEBI" id="CHEBI:64076"/>
    </ligand>
</feature>
<evidence type="ECO:0000256" key="10">
    <source>
        <dbReference type="HAMAP-Rule" id="MF_01966"/>
    </source>
</evidence>
<dbReference type="GO" id="GO:0052856">
    <property type="term" value="F:NAD(P)HX epimerase activity"/>
    <property type="evidence" value="ECO:0007669"/>
    <property type="project" value="UniProtKB-UniRule"/>
</dbReference>
<comment type="caution">
    <text evidence="10">Lacks conserved residue(s) required for the propagation of feature annotation.</text>
</comment>
<comment type="cofactor">
    <cofactor evidence="10">
        <name>K(+)</name>
        <dbReference type="ChEBI" id="CHEBI:29103"/>
    </cofactor>
    <text evidence="10">Binds 1 potassium ion per subunit.</text>
</comment>
<dbReference type="AlphaFoldDB" id="A0A0J8DBK7"/>
<comment type="catalytic activity">
    <reaction evidence="1 10">
        <text>(6R)-NADHX = (6S)-NADHX</text>
        <dbReference type="Rhea" id="RHEA:32215"/>
        <dbReference type="ChEBI" id="CHEBI:64074"/>
        <dbReference type="ChEBI" id="CHEBI:64075"/>
        <dbReference type="EC" id="5.1.99.6"/>
    </reaction>
</comment>
<evidence type="ECO:0000256" key="1">
    <source>
        <dbReference type="ARBA" id="ARBA00000013"/>
    </source>
</evidence>
<keyword evidence="9 10" id="KW-0413">Isomerase</keyword>
<dbReference type="InterPro" id="IPR032976">
    <property type="entry name" value="YJEFN_prot_NAXE-like"/>
</dbReference>
<keyword evidence="12" id="KW-0456">Lyase</keyword>
<protein>
    <recommendedName>
        <fullName evidence="3 10">NAD(P)H-hydrate epimerase</fullName>
        <ecNumber evidence="3 10">5.1.99.6</ecNumber>
    </recommendedName>
    <alternativeName>
        <fullName evidence="10">NAD(P)HX epimerase</fullName>
    </alternativeName>
</protein>
<dbReference type="GO" id="GO:0016829">
    <property type="term" value="F:lyase activity"/>
    <property type="evidence" value="ECO:0007669"/>
    <property type="project" value="UniProtKB-KW"/>
</dbReference>
<comment type="function">
    <text evidence="10">Catalyzes the epimerization of the S- and R-forms of NAD(P)HX, a damaged form of NAD(P)H that is a result of enzymatic or heat-dependent hydration. This is a prerequisite for the S-specific NAD(P)H-hydrate dehydratase to allow the repair of both epimers of NAD(P)HX.</text>
</comment>
<dbReference type="PROSITE" id="PS51385">
    <property type="entry name" value="YJEF_N"/>
    <property type="match status" value="1"/>
</dbReference>
<feature type="domain" description="YjeF N-terminal" evidence="11">
    <location>
        <begin position="8"/>
        <end position="212"/>
    </location>
</feature>
<dbReference type="OrthoDB" id="9806925at2"/>
<feature type="binding site" evidence="10">
    <location>
        <position position="52"/>
    </location>
    <ligand>
        <name>K(+)</name>
        <dbReference type="ChEBI" id="CHEBI:29103"/>
    </ligand>
</feature>